<keyword evidence="1" id="KW-0285">Flavoprotein</keyword>
<dbReference type="Gene3D" id="3.20.20.70">
    <property type="entry name" value="Aldolase class I"/>
    <property type="match status" value="1"/>
</dbReference>
<dbReference type="InterPro" id="IPR051799">
    <property type="entry name" value="NADH_flavin_oxidoreductase"/>
</dbReference>
<reference evidence="4 5" key="1">
    <citation type="submission" date="2023-03" db="EMBL/GenBank/DDBJ databases">
        <authorList>
            <person name="Shen W."/>
            <person name="Cai J."/>
        </authorList>
    </citation>
    <scope>NUCLEOTIDE SEQUENCE [LARGE SCALE GENOMIC DNA]</scope>
    <source>
        <strain evidence="4 5">D6-4</strain>
    </source>
</reference>
<accession>A0ABU3EU90</accession>
<sequence>MSLLTSPINIGQLELSNRLAMPPMATAKSNENGEVTQELCDYYAEKSAGGYIGLIISEHSYINPEGKASKGQLSIAKDSDIEGLEKLTATIHQNHTITFAQINHAGGLAKEEITGHQPLSASSIEMPKGARSKVEPTEMTQEDIKKVITDFAAAALRAKKAGFDGVEIHAAHGYLLTQFYSPLTNKRTDQFSGSSIEGRIRLHLEIIQAIREAVGKDYPIAIRLGASDHRPGGTTIADSVIAAQEFEKAGVYLLDISGGFSFYTHPDLKEQGYFSDLTEAIKQNVTIPVLLTGGIVDAEVAEKLLREEKADMIGVGRAILKDSAWAKQAIRTLGNQEN</sequence>
<dbReference type="Proteomes" id="UP001252875">
    <property type="component" value="Unassembled WGS sequence"/>
</dbReference>
<evidence type="ECO:0000313" key="4">
    <source>
        <dbReference type="EMBL" id="MDT2598437.1"/>
    </source>
</evidence>
<evidence type="ECO:0000256" key="2">
    <source>
        <dbReference type="ARBA" id="ARBA00023002"/>
    </source>
</evidence>
<dbReference type="PANTHER" id="PTHR43656">
    <property type="entry name" value="BINDING OXIDOREDUCTASE, PUTATIVE (AFU_ORTHOLOGUE AFUA_2G08260)-RELATED"/>
    <property type="match status" value="1"/>
</dbReference>
<dbReference type="InterPro" id="IPR001155">
    <property type="entry name" value="OxRdtase_FMN_N"/>
</dbReference>
<dbReference type="InterPro" id="IPR013785">
    <property type="entry name" value="Aldolase_TIM"/>
</dbReference>
<dbReference type="RefSeq" id="WP_311821256.1">
    <property type="nucleotide sequence ID" value="NZ_JARPYF010000001.1"/>
</dbReference>
<dbReference type="CDD" id="cd02803">
    <property type="entry name" value="OYE_like_FMN_family"/>
    <property type="match status" value="1"/>
</dbReference>
<keyword evidence="2" id="KW-0560">Oxidoreductase</keyword>
<evidence type="ECO:0000256" key="1">
    <source>
        <dbReference type="ARBA" id="ARBA00022630"/>
    </source>
</evidence>
<keyword evidence="5" id="KW-1185">Reference proteome</keyword>
<dbReference type="EMBL" id="JARPYI010000001">
    <property type="protein sequence ID" value="MDT2598437.1"/>
    <property type="molecule type" value="Genomic_DNA"/>
</dbReference>
<gene>
    <name evidence="4" type="ORF">P7D85_01550</name>
</gene>
<dbReference type="Pfam" id="PF00724">
    <property type="entry name" value="Oxidored_FMN"/>
    <property type="match status" value="1"/>
</dbReference>
<evidence type="ECO:0000259" key="3">
    <source>
        <dbReference type="Pfam" id="PF00724"/>
    </source>
</evidence>
<organism evidence="4 5">
    <name type="scientific">Enterococcus hulanensis</name>
    <dbReference type="NCBI Taxonomy" id="2559929"/>
    <lineage>
        <taxon>Bacteria</taxon>
        <taxon>Bacillati</taxon>
        <taxon>Bacillota</taxon>
        <taxon>Bacilli</taxon>
        <taxon>Lactobacillales</taxon>
        <taxon>Enterococcaceae</taxon>
        <taxon>Enterococcus</taxon>
    </lineage>
</organism>
<protein>
    <submittedName>
        <fullName evidence="4">NADH:flavin oxidoreductase</fullName>
    </submittedName>
</protein>
<evidence type="ECO:0000313" key="5">
    <source>
        <dbReference type="Proteomes" id="UP001252875"/>
    </source>
</evidence>
<feature type="domain" description="NADH:flavin oxidoreductase/NADH oxidase N-terminal" evidence="3">
    <location>
        <begin position="6"/>
        <end position="329"/>
    </location>
</feature>
<name>A0ABU3EU90_9ENTE</name>
<proteinExistence type="predicted"/>
<dbReference type="PANTHER" id="PTHR43656:SF2">
    <property type="entry name" value="BINDING OXIDOREDUCTASE, PUTATIVE (AFU_ORTHOLOGUE AFUA_2G08260)-RELATED"/>
    <property type="match status" value="1"/>
</dbReference>
<dbReference type="SUPFAM" id="SSF51395">
    <property type="entry name" value="FMN-linked oxidoreductases"/>
    <property type="match status" value="1"/>
</dbReference>
<comment type="caution">
    <text evidence="4">The sequence shown here is derived from an EMBL/GenBank/DDBJ whole genome shotgun (WGS) entry which is preliminary data.</text>
</comment>